<dbReference type="AlphaFoldDB" id="A0A0B1Z6A4"/>
<evidence type="ECO:0000313" key="5">
    <source>
        <dbReference type="Proteomes" id="UP000030949"/>
    </source>
</evidence>
<dbReference type="PANTHER" id="PTHR12756">
    <property type="entry name" value="CYTOSOLIC CARBOXYPEPTIDASE"/>
    <property type="match status" value="1"/>
</dbReference>
<evidence type="ECO:0000313" key="4">
    <source>
        <dbReference type="EMBL" id="KHK66110.1"/>
    </source>
</evidence>
<dbReference type="GO" id="GO:0006508">
    <property type="term" value="P:proteolysis"/>
    <property type="evidence" value="ECO:0007669"/>
    <property type="project" value="InterPro"/>
</dbReference>
<organism evidence="4 5">
    <name type="scientific">Pseudomonas frederiksbergensis</name>
    <dbReference type="NCBI Taxonomy" id="104087"/>
    <lineage>
        <taxon>Bacteria</taxon>
        <taxon>Pseudomonadati</taxon>
        <taxon>Pseudomonadota</taxon>
        <taxon>Gammaproteobacteria</taxon>
        <taxon>Pseudomonadales</taxon>
        <taxon>Pseudomonadaceae</taxon>
        <taxon>Pseudomonas</taxon>
    </lineage>
</organism>
<dbReference type="EMBL" id="JQGJ01000002">
    <property type="protein sequence ID" value="KHK66110.1"/>
    <property type="molecule type" value="Genomic_DNA"/>
</dbReference>
<accession>A0A0B1Z6A4</accession>
<dbReference type="PROSITE" id="PS52035">
    <property type="entry name" value="PEPTIDASE_M14"/>
    <property type="match status" value="1"/>
</dbReference>
<dbReference type="InterPro" id="IPR040626">
    <property type="entry name" value="Pepdidase_M14_N"/>
</dbReference>
<dbReference type="SUPFAM" id="SSF53187">
    <property type="entry name" value="Zn-dependent exopeptidases"/>
    <property type="match status" value="1"/>
</dbReference>
<dbReference type="SMART" id="SM00631">
    <property type="entry name" value="Zn_pept"/>
    <property type="match status" value="1"/>
</dbReference>
<feature type="domain" description="Peptidase M14" evidence="3">
    <location>
        <begin position="116"/>
        <end position="379"/>
    </location>
</feature>
<dbReference type="Gene3D" id="2.60.40.3120">
    <property type="match status" value="1"/>
</dbReference>
<dbReference type="Pfam" id="PF18027">
    <property type="entry name" value="Pepdidase_M14_N"/>
    <property type="match status" value="1"/>
</dbReference>
<dbReference type="Proteomes" id="UP000030949">
    <property type="component" value="Unassembled WGS sequence"/>
</dbReference>
<evidence type="ECO:0000256" key="1">
    <source>
        <dbReference type="ARBA" id="ARBA00001947"/>
    </source>
</evidence>
<dbReference type="PANTHER" id="PTHR12756:SF11">
    <property type="entry name" value="CYTOSOLIC CARBOXYPEPTIDASE 1"/>
    <property type="match status" value="1"/>
</dbReference>
<dbReference type="Gene3D" id="3.40.630.10">
    <property type="entry name" value="Zn peptidases"/>
    <property type="match status" value="1"/>
</dbReference>
<comment type="cofactor">
    <cofactor evidence="1">
        <name>Zn(2+)</name>
        <dbReference type="ChEBI" id="CHEBI:29105"/>
    </cofactor>
</comment>
<evidence type="ECO:0000256" key="2">
    <source>
        <dbReference type="PROSITE-ProRule" id="PRU01379"/>
    </source>
</evidence>
<dbReference type="InterPro" id="IPR000834">
    <property type="entry name" value="Peptidase_M14"/>
</dbReference>
<dbReference type="OrthoDB" id="5490902at2"/>
<proteinExistence type="inferred from homology"/>
<dbReference type="GO" id="GO:0008270">
    <property type="term" value="F:zinc ion binding"/>
    <property type="evidence" value="ECO:0007669"/>
    <property type="project" value="InterPro"/>
</dbReference>
<comment type="caution">
    <text evidence="4">The sequence shown here is derived from an EMBL/GenBank/DDBJ whole genome shotgun (WGS) entry which is preliminary data.</text>
</comment>
<dbReference type="CDD" id="cd06234">
    <property type="entry name" value="M14_PaCCP-like"/>
    <property type="match status" value="1"/>
</dbReference>
<protein>
    <recommendedName>
        <fullName evidence="3">Peptidase M14 domain-containing protein</fullName>
    </recommendedName>
</protein>
<dbReference type="RefSeq" id="WP_039589157.1">
    <property type="nucleotide sequence ID" value="NZ_JQGJ02000004.1"/>
</dbReference>
<dbReference type="GO" id="GO:0004181">
    <property type="term" value="F:metallocarboxypeptidase activity"/>
    <property type="evidence" value="ECO:0007669"/>
    <property type="project" value="InterPro"/>
</dbReference>
<gene>
    <name evidence="4" type="ORF">JZ00_04875</name>
</gene>
<comment type="similarity">
    <text evidence="2">Belongs to the peptidase M14 family.</text>
</comment>
<sequence length="383" mass="43686">MTVAKSSFDISASFDSGNIEVVDVSNPLQSLLKIRPDTRSAHFQWFHFKASGLHVGQEYSFRLLNASQSSYNKAWTGYQAVASYDHVNWFRIPTQFEGDALRFHLEAEQPHAWFAYFEPYSRGRHDWLIEQAQHKAGTELLATGKSVEGRDIQLLRKGSGVEGRRKIWIIAQQHPGEHMAEWFMEGIIERLQHQDDAQLNRLLAKADLYLVPNMNPDGAFHGHLRTNAMGQDLNRAWQNASPEISPEVFFVQQQMEKYGVDAFLDAHGDEEIPHVFTAGCEGNPGYTPRIAELEERFRSHLKRQTKDFQTAHGYIRDEPGQANMTLACNAVGQKYDCLSLTLEMPFKDHDDHPNPRTGWSGKRSMQLGKDVLSTLESMVDELR</sequence>
<dbReference type="InterPro" id="IPR050821">
    <property type="entry name" value="Cytosolic_carboxypeptidase"/>
</dbReference>
<feature type="active site" description="Proton donor/acceptor" evidence="2">
    <location>
        <position position="343"/>
    </location>
</feature>
<evidence type="ECO:0000259" key="3">
    <source>
        <dbReference type="PROSITE" id="PS52035"/>
    </source>
</evidence>
<reference evidence="5" key="1">
    <citation type="submission" date="2015-03" db="EMBL/GenBank/DDBJ databases">
        <title>Pseudomonas frederiksbergensis hydrocarbon degrader.</title>
        <authorList>
            <person name="Brown L.M."/>
            <person name="Ruiz O.N."/>
            <person name="Mueller S."/>
            <person name="Gunasekera T.S."/>
        </authorList>
    </citation>
    <scope>NUCLEOTIDE SEQUENCE [LARGE SCALE GENOMIC DNA]</scope>
    <source>
        <strain evidence="5">SI8</strain>
    </source>
</reference>
<name>A0A0B1Z6A4_9PSED</name>
<dbReference type="Pfam" id="PF00246">
    <property type="entry name" value="Peptidase_M14"/>
    <property type="match status" value="1"/>
</dbReference>